<feature type="compositionally biased region" description="Acidic residues" evidence="1">
    <location>
        <begin position="416"/>
        <end position="452"/>
    </location>
</feature>
<feature type="region of interest" description="Disordered" evidence="1">
    <location>
        <begin position="384"/>
        <end position="463"/>
    </location>
</feature>
<dbReference type="eggNOG" id="KOG3641">
    <property type="taxonomic scope" value="Eukaryota"/>
</dbReference>
<evidence type="ECO:0000313" key="3">
    <source>
        <dbReference type="WBParaSite" id="Csp11.Scaffold58.g376.t1"/>
    </source>
</evidence>
<dbReference type="STRING" id="1561998.A0A1I7TCE8"/>
<proteinExistence type="predicted"/>
<dbReference type="WBParaSite" id="Csp11.Scaffold58.g376.t1">
    <property type="protein sequence ID" value="Csp11.Scaffold58.g376.t1"/>
    <property type="gene ID" value="Csp11.Scaffold58.g376"/>
</dbReference>
<name>A0A1I7TCE8_9PELO</name>
<dbReference type="SUPFAM" id="SSF48371">
    <property type="entry name" value="ARM repeat"/>
    <property type="match status" value="1"/>
</dbReference>
<feature type="compositionally biased region" description="Polar residues" evidence="1">
    <location>
        <begin position="399"/>
        <end position="411"/>
    </location>
</feature>
<keyword evidence="2" id="KW-1185">Reference proteome</keyword>
<sequence>MPADAEEISSNKQTWCQLILDTSNYLSEQPQSRAAEALLPSCNRAWSEEEKQELIEAFGHKKRVNLAKSGIKSVLLGFEGDRTQQDTIFLCRLLDLIFTHFTTENDRKKEKYIVKSDAIATLCRITRKRVFSCLDTPNDRTIDPYLDDILWKLMYSIGMKDSRVSLKVRMGGLITPMCKLFVRKDDLPEGFLPFFIKISRSPRNGQAIGRYDGFMTRLMAKIKQFDSSDQTSQVVLLDKHMQLLFFTLKNKRTRTQLLRENICKYLLEVLRRHLASSSNSRPTRLLSSLFGTFDKSLSAAHTEVVIGTIAILRLLSNFKKARDELKNLQVLEICSRELKEFWSDEWKTGPKARIVDSLSALCLRCMSPLPYPLETRRFPVDFPLPTATPSTPGGHGRVRNSSSINISFDNGRSSDEDNMDEEDEAFNRDEDDEDVKDNGGSDEDDGKEDDEMSGALPKTSRLTPQQLAKYAPFFVENEQGTLQPTYSMMYQTNQESWRATCEVRFCFL</sequence>
<reference evidence="3" key="1">
    <citation type="submission" date="2016-11" db="UniProtKB">
        <authorList>
            <consortium name="WormBaseParasite"/>
        </authorList>
    </citation>
    <scope>IDENTIFICATION</scope>
</reference>
<evidence type="ECO:0000256" key="1">
    <source>
        <dbReference type="SAM" id="MobiDB-lite"/>
    </source>
</evidence>
<dbReference type="Proteomes" id="UP000095282">
    <property type="component" value="Unplaced"/>
</dbReference>
<organism evidence="2 3">
    <name type="scientific">Caenorhabditis tropicalis</name>
    <dbReference type="NCBI Taxonomy" id="1561998"/>
    <lineage>
        <taxon>Eukaryota</taxon>
        <taxon>Metazoa</taxon>
        <taxon>Ecdysozoa</taxon>
        <taxon>Nematoda</taxon>
        <taxon>Chromadorea</taxon>
        <taxon>Rhabditida</taxon>
        <taxon>Rhabditina</taxon>
        <taxon>Rhabditomorpha</taxon>
        <taxon>Rhabditoidea</taxon>
        <taxon>Rhabditidae</taxon>
        <taxon>Peloderinae</taxon>
        <taxon>Caenorhabditis</taxon>
    </lineage>
</organism>
<evidence type="ECO:0000313" key="2">
    <source>
        <dbReference type="Proteomes" id="UP000095282"/>
    </source>
</evidence>
<protein>
    <submittedName>
        <fullName evidence="3">Cytosolic carboxypeptidase 1</fullName>
    </submittedName>
</protein>
<dbReference type="InterPro" id="IPR016024">
    <property type="entry name" value="ARM-type_fold"/>
</dbReference>
<accession>A0A1I7TCE8</accession>
<dbReference type="AlphaFoldDB" id="A0A1I7TCE8"/>